<keyword evidence="4" id="KW-0547">Nucleotide-binding</keyword>
<feature type="domain" description="ATP-grasp" evidence="5">
    <location>
        <begin position="119"/>
        <end position="325"/>
    </location>
</feature>
<dbReference type="AlphaFoldDB" id="A0A2M7BTZ0"/>
<keyword evidence="3" id="KW-0961">Cell wall biogenesis/degradation</keyword>
<dbReference type="InterPro" id="IPR013815">
    <property type="entry name" value="ATP_grasp_subdomain_1"/>
</dbReference>
<dbReference type="GO" id="GO:0071555">
    <property type="term" value="P:cell wall organization"/>
    <property type="evidence" value="ECO:0007669"/>
    <property type="project" value="UniProtKB-KW"/>
</dbReference>
<dbReference type="PANTHER" id="PTHR23132:SF23">
    <property type="entry name" value="D-ALANINE--D-ALANINE LIGASE B"/>
    <property type="match status" value="1"/>
</dbReference>
<evidence type="ECO:0000256" key="4">
    <source>
        <dbReference type="PROSITE-ProRule" id="PRU00409"/>
    </source>
</evidence>
<dbReference type="Proteomes" id="UP000230119">
    <property type="component" value="Unassembled WGS sequence"/>
</dbReference>
<comment type="caution">
    <text evidence="6">The sequence shown here is derived from an EMBL/GenBank/DDBJ whole genome shotgun (WGS) entry which is preliminary data.</text>
</comment>
<dbReference type="GO" id="GO:0046872">
    <property type="term" value="F:metal ion binding"/>
    <property type="evidence" value="ECO:0007669"/>
    <property type="project" value="InterPro"/>
</dbReference>
<reference evidence="7" key="1">
    <citation type="submission" date="2017-09" db="EMBL/GenBank/DDBJ databases">
        <title>Depth-based differentiation of microbial function through sediment-hosted aquifers and enrichment of novel symbionts in the deep terrestrial subsurface.</title>
        <authorList>
            <person name="Probst A.J."/>
            <person name="Ladd B."/>
            <person name="Jarett J.K."/>
            <person name="Geller-Mcgrath D.E."/>
            <person name="Sieber C.M.K."/>
            <person name="Emerson J.B."/>
            <person name="Anantharaman K."/>
            <person name="Thomas B.C."/>
            <person name="Malmstrom R."/>
            <person name="Stieglmeier M."/>
            <person name="Klingl A."/>
            <person name="Woyke T."/>
            <person name="Ryan C.M."/>
            <person name="Banfield J.F."/>
        </authorList>
    </citation>
    <scope>NUCLEOTIDE SEQUENCE [LARGE SCALE GENOMIC DNA]</scope>
</reference>
<organism evidence="6 7">
    <name type="scientific">Candidatus Roizmanbacteria bacterium CG03_land_8_20_14_0_80_39_12</name>
    <dbReference type="NCBI Taxonomy" id="1974847"/>
    <lineage>
        <taxon>Bacteria</taxon>
        <taxon>Candidatus Roizmaniibacteriota</taxon>
    </lineage>
</organism>
<dbReference type="InterPro" id="IPR016185">
    <property type="entry name" value="PreATP-grasp_dom_sf"/>
</dbReference>
<dbReference type="Gene3D" id="3.30.470.20">
    <property type="entry name" value="ATP-grasp fold, B domain"/>
    <property type="match status" value="1"/>
</dbReference>
<dbReference type="Gene3D" id="3.40.50.20">
    <property type="match status" value="1"/>
</dbReference>
<proteinExistence type="inferred from homology"/>
<evidence type="ECO:0000313" key="7">
    <source>
        <dbReference type="Proteomes" id="UP000230119"/>
    </source>
</evidence>
<dbReference type="PROSITE" id="PS50975">
    <property type="entry name" value="ATP_GRASP"/>
    <property type="match status" value="1"/>
</dbReference>
<evidence type="ECO:0000259" key="5">
    <source>
        <dbReference type="PROSITE" id="PS50975"/>
    </source>
</evidence>
<dbReference type="SUPFAM" id="SSF56059">
    <property type="entry name" value="Glutathione synthetase ATP-binding domain-like"/>
    <property type="match status" value="1"/>
</dbReference>
<sequence length="332" mass="37149">MKKKIHLKKIAVICSDVQKKYFPTLQAYETEKYALRDAKRIAYYVTQLGIATKVFPANNRLLGGLKSFRPDLAINVVDSIGGIDSKAAAIPAVLEFLTIPYTGCNTASIAMGYNKYLVKQLMDEQGVPVPKGQLFTDYTTPLKRSLRFPLISKLNSIHGSVGLSDDSISDNETHLRKRIKSLVNEYPQSGVLVEEYIKGKEISVFIVEENEKKHVYMSEDIFTHSKNPYTIASFEFRWINDNPGISMNKYVNGNLELLAKKAFNALGMSGYGKFDIRKDSKGVHRFIDANPNPAFAPPESDSPLANTAKNFYAVPFPHLLSMIVQSGLRAKR</sequence>
<evidence type="ECO:0000256" key="2">
    <source>
        <dbReference type="ARBA" id="ARBA00022598"/>
    </source>
</evidence>
<protein>
    <recommendedName>
        <fullName evidence="5">ATP-grasp domain-containing protein</fullName>
    </recommendedName>
</protein>
<dbReference type="Pfam" id="PF07478">
    <property type="entry name" value="Dala_Dala_lig_C"/>
    <property type="match status" value="1"/>
</dbReference>
<dbReference type="InterPro" id="IPR011095">
    <property type="entry name" value="Dala_Dala_lig_C"/>
</dbReference>
<gene>
    <name evidence="6" type="ORF">COS52_00020</name>
</gene>
<name>A0A2M7BTZ0_9BACT</name>
<dbReference type="GO" id="GO:0005524">
    <property type="term" value="F:ATP binding"/>
    <property type="evidence" value="ECO:0007669"/>
    <property type="project" value="UniProtKB-UniRule"/>
</dbReference>
<keyword evidence="4" id="KW-0067">ATP-binding</keyword>
<keyword evidence="2" id="KW-0436">Ligase</keyword>
<dbReference type="SUPFAM" id="SSF52440">
    <property type="entry name" value="PreATP-grasp domain"/>
    <property type="match status" value="1"/>
</dbReference>
<dbReference type="Gene3D" id="3.30.1490.20">
    <property type="entry name" value="ATP-grasp fold, A domain"/>
    <property type="match status" value="1"/>
</dbReference>
<dbReference type="EMBL" id="PEVA01000001">
    <property type="protein sequence ID" value="PIV08948.1"/>
    <property type="molecule type" value="Genomic_DNA"/>
</dbReference>
<evidence type="ECO:0000256" key="3">
    <source>
        <dbReference type="ARBA" id="ARBA00023316"/>
    </source>
</evidence>
<dbReference type="InterPro" id="IPR011761">
    <property type="entry name" value="ATP-grasp"/>
</dbReference>
<dbReference type="GO" id="GO:0008716">
    <property type="term" value="F:D-alanine-D-alanine ligase activity"/>
    <property type="evidence" value="ECO:0007669"/>
    <property type="project" value="InterPro"/>
</dbReference>
<evidence type="ECO:0000313" key="6">
    <source>
        <dbReference type="EMBL" id="PIV08948.1"/>
    </source>
</evidence>
<dbReference type="PANTHER" id="PTHR23132">
    <property type="entry name" value="D-ALANINE--D-ALANINE LIGASE"/>
    <property type="match status" value="1"/>
</dbReference>
<evidence type="ECO:0000256" key="1">
    <source>
        <dbReference type="ARBA" id="ARBA00010871"/>
    </source>
</evidence>
<accession>A0A2M7BTZ0</accession>
<comment type="similarity">
    <text evidence="1">Belongs to the D-alanine--D-alanine ligase family.</text>
</comment>